<dbReference type="Pfam" id="PF16044">
    <property type="entry name" value="DUF4796_C"/>
    <property type="match status" value="1"/>
</dbReference>
<dbReference type="PANTHER" id="PTHR33963:SF2">
    <property type="entry name" value="MKRN2 OPPOSITE STRAND PROTEIN"/>
    <property type="match status" value="1"/>
</dbReference>
<sequence>MNNDPGIICFRHCPTKSVFCKRIPAICPVCISQIQNFVVDPFRVPYPFVNAVHTSSSVIIRPSQGNFLDDYNVTRDDLHVGIVNSSGDIVEFDKKGLIVNDVASWTNCVALEVVPAAWTNRWDETLSLILKDVKWRSSNYNTISLNCFDFVLEFFNNLGYTDLRFANKEDLCERLILSKLQNAIRYISVYRALKAQECLLSNCHT</sequence>
<reference evidence="4" key="1">
    <citation type="submission" date="2025-08" db="UniProtKB">
        <authorList>
            <consortium name="RefSeq"/>
        </authorList>
    </citation>
    <scope>IDENTIFICATION</scope>
</reference>
<accession>A0A6I9XM10</accession>
<dbReference type="KEGG" id="pbar:105433384"/>
<evidence type="ECO:0000259" key="1">
    <source>
        <dbReference type="Pfam" id="PF16044"/>
    </source>
</evidence>
<evidence type="ECO:0000313" key="3">
    <source>
        <dbReference type="Proteomes" id="UP000504615"/>
    </source>
</evidence>
<proteinExistence type="predicted"/>
<dbReference type="InterPro" id="IPR053921">
    <property type="entry name" value="MKRN2OS-like_C"/>
</dbReference>
<dbReference type="InterPro" id="IPR053922">
    <property type="entry name" value="MKRN2OS-like_N"/>
</dbReference>
<dbReference type="GeneID" id="105433384"/>
<dbReference type="RefSeq" id="XP_011646989.1">
    <property type="nucleotide sequence ID" value="XM_011648687.2"/>
</dbReference>
<gene>
    <name evidence="4" type="primary">LOC105433384</name>
</gene>
<dbReference type="PANTHER" id="PTHR33963">
    <property type="entry name" value="MKRN2 OPPOSITE STRAND PROTEIN"/>
    <property type="match status" value="1"/>
</dbReference>
<evidence type="ECO:0000259" key="2">
    <source>
        <dbReference type="Pfam" id="PF22795"/>
    </source>
</evidence>
<dbReference type="InterPro" id="IPR032016">
    <property type="entry name" value="MKRN2OS-like"/>
</dbReference>
<evidence type="ECO:0000313" key="4">
    <source>
        <dbReference type="RefSeq" id="XP_011646989.1"/>
    </source>
</evidence>
<dbReference type="Proteomes" id="UP000504615">
    <property type="component" value="Unplaced"/>
</dbReference>
<keyword evidence="3" id="KW-1185">Reference proteome</keyword>
<name>A0A6I9XM10_9HYME</name>
<dbReference type="Pfam" id="PF22795">
    <property type="entry name" value="DUF4796_N"/>
    <property type="match status" value="1"/>
</dbReference>
<dbReference type="OrthoDB" id="10065749at2759"/>
<organism evidence="3 4">
    <name type="scientific">Pogonomyrmex barbatus</name>
    <name type="common">red harvester ant</name>
    <dbReference type="NCBI Taxonomy" id="144034"/>
    <lineage>
        <taxon>Eukaryota</taxon>
        <taxon>Metazoa</taxon>
        <taxon>Ecdysozoa</taxon>
        <taxon>Arthropoda</taxon>
        <taxon>Hexapoda</taxon>
        <taxon>Insecta</taxon>
        <taxon>Pterygota</taxon>
        <taxon>Neoptera</taxon>
        <taxon>Endopterygota</taxon>
        <taxon>Hymenoptera</taxon>
        <taxon>Apocrita</taxon>
        <taxon>Aculeata</taxon>
        <taxon>Formicoidea</taxon>
        <taxon>Formicidae</taxon>
        <taxon>Myrmicinae</taxon>
        <taxon>Pogonomyrmex</taxon>
    </lineage>
</organism>
<dbReference type="AlphaFoldDB" id="A0A6I9XM10"/>
<feature type="domain" description="MKRN2 opposite strand protein-like N-terminal" evidence="2">
    <location>
        <begin position="5"/>
        <end position="33"/>
    </location>
</feature>
<protein>
    <submittedName>
        <fullName evidence="4">Uncharacterized protein LOC105433384</fullName>
    </submittedName>
</protein>
<feature type="domain" description="MKRN2 opposite strand protein-like C-terminal" evidence="1">
    <location>
        <begin position="41"/>
        <end position="193"/>
    </location>
</feature>